<organism evidence="2 3">
    <name type="scientific">Romanomermis culicivorax</name>
    <name type="common">Nematode worm</name>
    <dbReference type="NCBI Taxonomy" id="13658"/>
    <lineage>
        <taxon>Eukaryota</taxon>
        <taxon>Metazoa</taxon>
        <taxon>Ecdysozoa</taxon>
        <taxon>Nematoda</taxon>
        <taxon>Enoplea</taxon>
        <taxon>Dorylaimia</taxon>
        <taxon>Mermithida</taxon>
        <taxon>Mermithoidea</taxon>
        <taxon>Mermithidae</taxon>
        <taxon>Romanomermis</taxon>
    </lineage>
</organism>
<evidence type="ECO:0000256" key="1">
    <source>
        <dbReference type="SAM" id="MobiDB-lite"/>
    </source>
</evidence>
<feature type="compositionally biased region" description="Basic and acidic residues" evidence="1">
    <location>
        <begin position="62"/>
        <end position="82"/>
    </location>
</feature>
<feature type="compositionally biased region" description="Basic residues" evidence="1">
    <location>
        <begin position="33"/>
        <end position="61"/>
    </location>
</feature>
<feature type="region of interest" description="Disordered" evidence="1">
    <location>
        <begin position="32"/>
        <end position="82"/>
    </location>
</feature>
<proteinExistence type="predicted"/>
<keyword evidence="2" id="KW-1185">Reference proteome</keyword>
<evidence type="ECO:0000313" key="3">
    <source>
        <dbReference type="WBParaSite" id="nRc.2.0.1.t01367-RA"/>
    </source>
</evidence>
<protein>
    <submittedName>
        <fullName evidence="3">Uncharacterized protein</fullName>
    </submittedName>
</protein>
<reference evidence="3" key="1">
    <citation type="submission" date="2022-11" db="UniProtKB">
        <authorList>
            <consortium name="WormBaseParasite"/>
        </authorList>
    </citation>
    <scope>IDENTIFICATION</scope>
</reference>
<accession>A0A915HH90</accession>
<dbReference type="WBParaSite" id="nRc.2.0.1.t01367-RA">
    <property type="protein sequence ID" value="nRc.2.0.1.t01367-RA"/>
    <property type="gene ID" value="nRc.2.0.1.g01367"/>
</dbReference>
<evidence type="ECO:0000313" key="2">
    <source>
        <dbReference type="Proteomes" id="UP000887565"/>
    </source>
</evidence>
<dbReference type="AlphaFoldDB" id="A0A915HH90"/>
<sequence>MIPKLEDKMVIFGAFETHCVPLINVMDLASHYARTKSQIKRREIKRRKKKTKREQRKRKQKENKEKGNKEKENKTKKEIKQR</sequence>
<dbReference type="Proteomes" id="UP000887565">
    <property type="component" value="Unplaced"/>
</dbReference>
<name>A0A915HH90_ROMCU</name>